<evidence type="ECO:0000256" key="1">
    <source>
        <dbReference type="SAM" id="MobiDB-lite"/>
    </source>
</evidence>
<name>A0A0F9SG64_9ZZZZ</name>
<dbReference type="EMBL" id="LAZR01000511">
    <property type="protein sequence ID" value="KKN66049.1"/>
    <property type="molecule type" value="Genomic_DNA"/>
</dbReference>
<evidence type="ECO:0000313" key="2">
    <source>
        <dbReference type="EMBL" id="KKN66049.1"/>
    </source>
</evidence>
<comment type="caution">
    <text evidence="2">The sequence shown here is derived from an EMBL/GenBank/DDBJ whole genome shotgun (WGS) entry which is preliminary data.</text>
</comment>
<feature type="region of interest" description="Disordered" evidence="1">
    <location>
        <begin position="134"/>
        <end position="166"/>
    </location>
</feature>
<reference evidence="2" key="1">
    <citation type="journal article" date="2015" name="Nature">
        <title>Complex archaea that bridge the gap between prokaryotes and eukaryotes.</title>
        <authorList>
            <person name="Spang A."/>
            <person name="Saw J.H."/>
            <person name="Jorgensen S.L."/>
            <person name="Zaremba-Niedzwiedzka K."/>
            <person name="Martijn J."/>
            <person name="Lind A.E."/>
            <person name="van Eijk R."/>
            <person name="Schleper C."/>
            <person name="Guy L."/>
            <person name="Ettema T.J."/>
        </authorList>
    </citation>
    <scope>NUCLEOTIDE SEQUENCE</scope>
</reference>
<gene>
    <name evidence="2" type="ORF">LCGC14_0475270</name>
</gene>
<proteinExistence type="predicted"/>
<organism evidence="2">
    <name type="scientific">marine sediment metagenome</name>
    <dbReference type="NCBI Taxonomy" id="412755"/>
    <lineage>
        <taxon>unclassified sequences</taxon>
        <taxon>metagenomes</taxon>
        <taxon>ecological metagenomes</taxon>
    </lineage>
</organism>
<protein>
    <submittedName>
        <fullName evidence="2">Uncharacterized protein</fullName>
    </submittedName>
</protein>
<dbReference type="AlphaFoldDB" id="A0A0F9SG64"/>
<accession>A0A0F9SG64</accession>
<sequence length="166" mass="19636">MKELVKRHYDTQCVNEFPIQNLTDLCKLLEKPHEKPQVVPEASAEAMLAAVRLFGQISGRKPNYKKPDLNKWAVEMDLILRKDKRTPEQLYELIDWLSQSNFWYKVILSPAKLRKQLDKLELAMLDDWQWQKRKLHQQTKRTGPTPKEKYMESINETDQGDNVRGD</sequence>